<dbReference type="PANTHER" id="PTHR21551:SF16">
    <property type="entry name" value="LOW QUALITY PROTEIN: PROTEIN PAT1 HOMOLOG 1-LIKE"/>
    <property type="match status" value="1"/>
</dbReference>
<evidence type="ECO:0000313" key="3">
    <source>
        <dbReference type="Proteomes" id="UP000824120"/>
    </source>
</evidence>
<comment type="caution">
    <text evidence="2">The sequence shown here is derived from an EMBL/GenBank/DDBJ whole genome shotgun (WGS) entry which is preliminary data.</text>
</comment>
<dbReference type="GO" id="GO:0033962">
    <property type="term" value="P:P-body assembly"/>
    <property type="evidence" value="ECO:0007669"/>
    <property type="project" value="TreeGrafter"/>
</dbReference>
<dbReference type="EMBL" id="JACXVP010000007">
    <property type="protein sequence ID" value="KAG5596352.1"/>
    <property type="molecule type" value="Genomic_DNA"/>
</dbReference>
<evidence type="ECO:0000256" key="1">
    <source>
        <dbReference type="SAM" id="MobiDB-lite"/>
    </source>
</evidence>
<name>A0A9J5Y9X9_SOLCO</name>
<dbReference type="Proteomes" id="UP000824120">
    <property type="component" value="Chromosome 7"/>
</dbReference>
<dbReference type="GO" id="GO:0000932">
    <property type="term" value="C:P-body"/>
    <property type="evidence" value="ECO:0007669"/>
    <property type="project" value="TreeGrafter"/>
</dbReference>
<protein>
    <submittedName>
        <fullName evidence="2">Uncharacterized protein</fullName>
    </submittedName>
</protein>
<feature type="compositionally biased region" description="Polar residues" evidence="1">
    <location>
        <begin position="279"/>
        <end position="288"/>
    </location>
</feature>
<keyword evidence="3" id="KW-1185">Reference proteome</keyword>
<feature type="compositionally biased region" description="Basic residues" evidence="1">
    <location>
        <begin position="262"/>
        <end position="273"/>
    </location>
</feature>
<dbReference type="AlphaFoldDB" id="A0A9J5Y9X9"/>
<gene>
    <name evidence="2" type="ORF">H5410_037584</name>
</gene>
<reference evidence="2 3" key="1">
    <citation type="submission" date="2020-09" db="EMBL/GenBank/DDBJ databases">
        <title>De no assembly of potato wild relative species, Solanum commersonii.</title>
        <authorList>
            <person name="Cho K."/>
        </authorList>
    </citation>
    <scope>NUCLEOTIDE SEQUENCE [LARGE SCALE GENOMIC DNA]</scope>
    <source>
        <strain evidence="2">LZ3.2</strain>
        <tissue evidence="2">Leaf</tissue>
    </source>
</reference>
<dbReference type="InterPro" id="IPR039900">
    <property type="entry name" value="Pat1-like"/>
</dbReference>
<dbReference type="PANTHER" id="PTHR21551">
    <property type="entry name" value="TOPOISOMERASE II-ASSOCIATED PROTEIN PAT1"/>
    <property type="match status" value="1"/>
</dbReference>
<accession>A0A9J5Y9X9</accession>
<organism evidence="2 3">
    <name type="scientific">Solanum commersonii</name>
    <name type="common">Commerson's wild potato</name>
    <name type="synonym">Commerson's nightshade</name>
    <dbReference type="NCBI Taxonomy" id="4109"/>
    <lineage>
        <taxon>Eukaryota</taxon>
        <taxon>Viridiplantae</taxon>
        <taxon>Streptophyta</taxon>
        <taxon>Embryophyta</taxon>
        <taxon>Tracheophyta</taxon>
        <taxon>Spermatophyta</taxon>
        <taxon>Magnoliopsida</taxon>
        <taxon>eudicotyledons</taxon>
        <taxon>Gunneridae</taxon>
        <taxon>Pentapetalae</taxon>
        <taxon>asterids</taxon>
        <taxon>lamiids</taxon>
        <taxon>Solanales</taxon>
        <taxon>Solanaceae</taxon>
        <taxon>Solanoideae</taxon>
        <taxon>Solaneae</taxon>
        <taxon>Solanum</taxon>
    </lineage>
</organism>
<dbReference type="GO" id="GO:0003723">
    <property type="term" value="F:RNA binding"/>
    <property type="evidence" value="ECO:0007669"/>
    <property type="project" value="TreeGrafter"/>
</dbReference>
<feature type="compositionally biased region" description="Low complexity" evidence="1">
    <location>
        <begin position="1"/>
        <end position="25"/>
    </location>
</feature>
<feature type="region of interest" description="Disordered" evidence="1">
    <location>
        <begin position="262"/>
        <end position="293"/>
    </location>
</feature>
<proteinExistence type="predicted"/>
<evidence type="ECO:0000313" key="2">
    <source>
        <dbReference type="EMBL" id="KAG5596352.1"/>
    </source>
</evidence>
<sequence>MSITESSSKTSISQEVENPSSFKFSVPPPEESPSTPVCGVGEMDESISPAADILVSPVLHSGKMLVCSPTLVLSGDKSPNSEAQSMAKPNEGLFTKETNSDSLEVSSTISERVFERDLPEGKGPESYILTAGAELMVVQSLASLRGDVPPTSLESEPIFDQTPKSFDVGSDKEEEEEIPLKWRSRGMRGANQSRINISELEAVKGTFEVDIVEKSAEREKEQQRKGKGKLVLSLSKGDKMKYVTRSEAQKVMGSAIAASKVHTKISRKKRRERLKPEQPASTPLSIENSETESEEAVKYVAKRRQKAEEKRIKTKGDQKGGQEISYKECKEKGRTWLEEQTVKGPGPKVKNQIEEKNLTRKERVEKMEQQKVLNGRVFDLDILTQFGMGNLVDDVTIQGWNHLFKLPVPYLHEPEVREFFYKMKLLEGGGITTTVRNVEIHLDEETLGIILGVPVKGVRTIEGCKPSSKFLKHATKQGDVKRAGLSKKFLKGEYQLMFEFINKVMLNKNVTGPWLPGLGVIGDRGSGFFFRENKGYILGTLETELKLLPTVYSLFVADEISRKHKLAYYHYRFFYTSVSDKDKHDHHNLSSCLPSWTWILQLKRQKLCVYIALTKCDIFIVTKVAFLEEFKIGQQANSTSNQKFGSSNLQGNKVGTCYWLLLSPGQTKGDYRHSTMAILSKPNFEGEKSSSVFFLLFVHYFMLDSYTLCDLAESQIKCVIHDSVNKGLFAGCLILKLVEAQAGLSAVEWSKKANFLDWFDQDFSDSESYQESKKWPSQPHISVVHLAESKPLYRTSSYPQQPQQLQHFLSEPILVPKSLFNSFPPPATDGGNQKTQFISKYMTGDEIQSIMKMQHFSTHGNDPYVDDYYHQARLTKIAAETRSTRRFCPNKEQSSRPCVLLEFDLPGLVSNDGSGEQKVSEKPLEQKPTLAARITIEDGFYLLLEVDDIDRLLQLSQPQDGGAQLKQKRQILLEGLVASLQLVDPLGKRGSSVGLTPKDDIVFLWLTEVAETITNVAKTVAGCINGMDLNSLSACLAAIVYSSEWPPLPPLGSPAGDGASIILKSILKRPSHLLTDPQAGGSFSMPNPTLWQTSFDVVFGLLTKYCLSKYESII</sequence>
<dbReference type="OrthoDB" id="1318747at2759"/>
<dbReference type="GO" id="GO:0000290">
    <property type="term" value="P:deadenylation-dependent decapping of nuclear-transcribed mRNA"/>
    <property type="evidence" value="ECO:0007669"/>
    <property type="project" value="InterPro"/>
</dbReference>
<feature type="region of interest" description="Disordered" evidence="1">
    <location>
        <begin position="1"/>
        <end position="43"/>
    </location>
</feature>
<feature type="region of interest" description="Disordered" evidence="1">
    <location>
        <begin position="152"/>
        <end position="176"/>
    </location>
</feature>